<keyword evidence="3" id="KW-1185">Reference proteome</keyword>
<accession>A0A5D2ETW0</accession>
<feature type="region of interest" description="Disordered" evidence="1">
    <location>
        <begin position="66"/>
        <end position="110"/>
    </location>
</feature>
<name>A0A5D2ETW0_GOSDA</name>
<evidence type="ECO:0000313" key="3">
    <source>
        <dbReference type="Proteomes" id="UP000323506"/>
    </source>
</evidence>
<feature type="compositionally biased region" description="Polar residues" evidence="1">
    <location>
        <begin position="66"/>
        <end position="79"/>
    </location>
</feature>
<dbReference type="EMBL" id="CM017697">
    <property type="protein sequence ID" value="TYG97136.1"/>
    <property type="molecule type" value="Genomic_DNA"/>
</dbReference>
<sequence length="110" mass="12251">MHVLSSLTTQQPAYIKRPDHQEYHVPTNNYYYSALAKESVLKVVQANPNFFMALLISFFSCFSGSQVEEGSPSSIKANTASKAKLKESKAKKSPPIPMSYFPIGSNFSRL</sequence>
<dbReference type="Proteomes" id="UP000323506">
    <property type="component" value="Chromosome A10"/>
</dbReference>
<gene>
    <name evidence="2" type="ORF">ES288_A10G013700v1</name>
</gene>
<proteinExistence type="predicted"/>
<protein>
    <submittedName>
        <fullName evidence="2">Uncharacterized protein</fullName>
    </submittedName>
</protein>
<evidence type="ECO:0000256" key="1">
    <source>
        <dbReference type="SAM" id="MobiDB-lite"/>
    </source>
</evidence>
<reference evidence="2 3" key="1">
    <citation type="submission" date="2019-06" db="EMBL/GenBank/DDBJ databases">
        <title>WGS assembly of Gossypium darwinii.</title>
        <authorList>
            <person name="Chen Z.J."/>
            <person name="Sreedasyam A."/>
            <person name="Ando A."/>
            <person name="Song Q."/>
            <person name="De L."/>
            <person name="Hulse-Kemp A."/>
            <person name="Ding M."/>
            <person name="Ye W."/>
            <person name="Kirkbride R."/>
            <person name="Jenkins J."/>
            <person name="Plott C."/>
            <person name="Lovell J."/>
            <person name="Lin Y.-M."/>
            <person name="Vaughn R."/>
            <person name="Liu B."/>
            <person name="Li W."/>
            <person name="Simpson S."/>
            <person name="Scheffler B."/>
            <person name="Saski C."/>
            <person name="Grover C."/>
            <person name="Hu G."/>
            <person name="Conover J."/>
            <person name="Carlson J."/>
            <person name="Shu S."/>
            <person name="Boston L."/>
            <person name="Williams M."/>
            <person name="Peterson D."/>
            <person name="Mcgee K."/>
            <person name="Jones D."/>
            <person name="Wendel J."/>
            <person name="Stelly D."/>
            <person name="Grimwood J."/>
            <person name="Schmutz J."/>
        </authorList>
    </citation>
    <scope>NUCLEOTIDE SEQUENCE [LARGE SCALE GENOMIC DNA]</scope>
    <source>
        <strain evidence="2">1808015.09</strain>
    </source>
</reference>
<evidence type="ECO:0000313" key="2">
    <source>
        <dbReference type="EMBL" id="TYG97136.1"/>
    </source>
</evidence>
<organism evidence="2 3">
    <name type="scientific">Gossypium darwinii</name>
    <name type="common">Darwin's cotton</name>
    <name type="synonym">Gossypium barbadense var. darwinii</name>
    <dbReference type="NCBI Taxonomy" id="34276"/>
    <lineage>
        <taxon>Eukaryota</taxon>
        <taxon>Viridiplantae</taxon>
        <taxon>Streptophyta</taxon>
        <taxon>Embryophyta</taxon>
        <taxon>Tracheophyta</taxon>
        <taxon>Spermatophyta</taxon>
        <taxon>Magnoliopsida</taxon>
        <taxon>eudicotyledons</taxon>
        <taxon>Gunneridae</taxon>
        <taxon>Pentapetalae</taxon>
        <taxon>rosids</taxon>
        <taxon>malvids</taxon>
        <taxon>Malvales</taxon>
        <taxon>Malvaceae</taxon>
        <taxon>Malvoideae</taxon>
        <taxon>Gossypium</taxon>
    </lineage>
</organism>
<dbReference type="AlphaFoldDB" id="A0A5D2ETW0"/>